<dbReference type="EMBL" id="CP128402">
    <property type="protein sequence ID" value="WJW70322.1"/>
    <property type="molecule type" value="Genomic_DNA"/>
</dbReference>
<proteinExistence type="predicted"/>
<organism evidence="1 2">
    <name type="scientific">Candidatus Chlorohelix allophototropha</name>
    <dbReference type="NCBI Taxonomy" id="3003348"/>
    <lineage>
        <taxon>Bacteria</taxon>
        <taxon>Bacillati</taxon>
        <taxon>Chloroflexota</taxon>
        <taxon>Chloroflexia</taxon>
        <taxon>Candidatus Chloroheliales</taxon>
        <taxon>Candidatus Chloroheliaceae</taxon>
        <taxon>Candidatus Chlorohelix</taxon>
    </lineage>
</organism>
<dbReference type="RefSeq" id="WP_341472191.1">
    <property type="nucleotide sequence ID" value="NZ_CP128402.1"/>
</dbReference>
<dbReference type="Proteomes" id="UP001431572">
    <property type="component" value="Plasmid unnamed2"/>
</dbReference>
<geneLocation type="plasmid" evidence="1 2">
    <name>unnamed2</name>
</geneLocation>
<protein>
    <submittedName>
        <fullName evidence="1">Uncharacterized protein</fullName>
    </submittedName>
</protein>
<gene>
    <name evidence="1" type="ORF">OZ401_005053</name>
</gene>
<accession>A0ABY9BBN0</accession>
<name>A0ABY9BBN0_9CHLR</name>
<evidence type="ECO:0000313" key="1">
    <source>
        <dbReference type="EMBL" id="WJW70322.1"/>
    </source>
</evidence>
<sequence>MYIQIDFRQFFAPHPTHTCHISPYHHTLFTTLRGDTPQLVACSFCTVTDGARTFPPPNPPCRGDLRSRARL</sequence>
<reference evidence="1" key="1">
    <citation type="journal article" date="2024" name="Nature">
        <title>Anoxygenic phototroph of the Chloroflexota uses a type I reaction centre.</title>
        <authorList>
            <person name="Tsuji J.M."/>
            <person name="Shaw N.A."/>
            <person name="Nagashima S."/>
            <person name="Venkiteswaran J.J."/>
            <person name="Schiff S.L."/>
            <person name="Watanabe T."/>
            <person name="Fukui M."/>
            <person name="Hanada S."/>
            <person name="Tank M."/>
            <person name="Neufeld J.D."/>
        </authorList>
    </citation>
    <scope>NUCLEOTIDE SEQUENCE</scope>
    <source>
        <strain evidence="1">L227-S17</strain>
    </source>
</reference>
<evidence type="ECO:0000313" key="2">
    <source>
        <dbReference type="Proteomes" id="UP001431572"/>
    </source>
</evidence>
<keyword evidence="1" id="KW-0614">Plasmid</keyword>
<keyword evidence="2" id="KW-1185">Reference proteome</keyword>